<evidence type="ECO:0000313" key="2">
    <source>
        <dbReference type="EMBL" id="RSU13758.1"/>
    </source>
</evidence>
<name>A0A430B0B4_9ENTE</name>
<dbReference type="InterPro" id="IPR052912">
    <property type="entry name" value="UPF0111_domain"/>
</dbReference>
<dbReference type="RefSeq" id="WP_126812019.1">
    <property type="nucleotide sequence ID" value="NZ_NGKC01000002.1"/>
</dbReference>
<evidence type="ECO:0000256" key="1">
    <source>
        <dbReference type="ARBA" id="ARBA00008591"/>
    </source>
</evidence>
<protein>
    <recommendedName>
        <fullName evidence="4">Phosphate transport regulator</fullName>
    </recommendedName>
</protein>
<evidence type="ECO:0000313" key="3">
    <source>
        <dbReference type="Proteomes" id="UP000286773"/>
    </source>
</evidence>
<sequence>MARKKGFDYFDAMLELAVITEEAALALKTIVMNYDWETVGQQAEEIRGLEKAGDEKVDEIMTELHRSFITPIEREDIAMITDCIDDVLDGINAIPFLLKNFVVTAMRPKTEEMVQHIYEASQGLRVVVEEFPKFKNSKTLGQMIVKVNDIEEQGDHLYGCLILDLFSNEKDVLEVVKWKNVYEKLEKIIDQCETTVDMIAALVIKNS</sequence>
<keyword evidence="3" id="KW-1185">Reference proteome</keyword>
<dbReference type="EMBL" id="NGKC01000002">
    <property type="protein sequence ID" value="RSU13758.1"/>
    <property type="molecule type" value="Genomic_DNA"/>
</dbReference>
<evidence type="ECO:0008006" key="4">
    <source>
        <dbReference type="Google" id="ProtNLM"/>
    </source>
</evidence>
<dbReference type="Pfam" id="PF01865">
    <property type="entry name" value="PhoU_div"/>
    <property type="match status" value="1"/>
</dbReference>
<comment type="similarity">
    <text evidence="1">Belongs to the UPF0111 family.</text>
</comment>
<dbReference type="Proteomes" id="UP000286773">
    <property type="component" value="Unassembled WGS sequence"/>
</dbReference>
<dbReference type="OrthoDB" id="9797568at2"/>
<gene>
    <name evidence="2" type="ORF">CBF27_02325</name>
</gene>
<dbReference type="Gene3D" id="1.20.58.220">
    <property type="entry name" value="Phosphate transport system protein phou homolog 2, domain 2"/>
    <property type="match status" value="1"/>
</dbReference>
<reference evidence="2 3" key="1">
    <citation type="submission" date="2017-05" db="EMBL/GenBank/DDBJ databases">
        <title>Vagococcus spp. assemblies.</title>
        <authorList>
            <person name="Gulvik C.A."/>
        </authorList>
    </citation>
    <scope>NUCLEOTIDE SEQUENCE [LARGE SCALE GENOMIC DNA]</scope>
    <source>
        <strain evidence="2 3">LMG 24798</strain>
    </source>
</reference>
<accession>A0A430B0B4</accession>
<dbReference type="InterPro" id="IPR018445">
    <property type="entry name" value="Put_Phosphate_transp_reg"/>
</dbReference>
<dbReference type="AlphaFoldDB" id="A0A430B0B4"/>
<proteinExistence type="inferred from homology"/>
<dbReference type="PANTHER" id="PTHR37298:SF1">
    <property type="entry name" value="UPF0111 PROTEIN YKAA"/>
    <property type="match status" value="1"/>
</dbReference>
<organism evidence="2 3">
    <name type="scientific">Vagococcus acidifermentans</name>
    <dbReference type="NCBI Taxonomy" id="564710"/>
    <lineage>
        <taxon>Bacteria</taxon>
        <taxon>Bacillati</taxon>
        <taxon>Bacillota</taxon>
        <taxon>Bacilli</taxon>
        <taxon>Lactobacillales</taxon>
        <taxon>Enterococcaceae</taxon>
        <taxon>Vagococcus</taxon>
    </lineage>
</organism>
<comment type="caution">
    <text evidence="2">The sequence shown here is derived from an EMBL/GenBank/DDBJ whole genome shotgun (WGS) entry which is preliminary data.</text>
</comment>
<dbReference type="InterPro" id="IPR038078">
    <property type="entry name" value="PhoU-like_sf"/>
</dbReference>
<dbReference type="PANTHER" id="PTHR37298">
    <property type="entry name" value="UPF0111 PROTEIN YKAA"/>
    <property type="match status" value="1"/>
</dbReference>